<protein>
    <submittedName>
        <fullName evidence="4">GvpL/GvpF family gas vesicle protein</fullName>
    </submittedName>
</protein>
<dbReference type="PANTHER" id="PTHR36852">
    <property type="entry name" value="PROTEIN GVPL 2"/>
    <property type="match status" value="1"/>
</dbReference>
<evidence type="ECO:0000313" key="5">
    <source>
        <dbReference type="Proteomes" id="UP001500897"/>
    </source>
</evidence>
<proteinExistence type="inferred from homology"/>
<sequence length="260" mass="27797">MSATPPQAACYVYGIVPSGTRPPEAAGVGDPPAPVTLVSHHGVAALVGEIDVRRPLGTPRDLIGHARVLDEVAAARTPVLPFRFGAVVRDTAAVTDELLAPQEQRFLAALEDLDGLAQFTARATYRQDRVLREIVAHRPDIARLREEVAELPEAASRPRRIRLGELVAEALVARGRSDTDHLVAELGPLAAATSRAESTADQPATVSFLVAADRWSAFERAADALAADWDGRVDFRLIGPLAPYDFAPQLVDAQGPGSWD</sequence>
<keyword evidence="1" id="KW-0304">Gas vesicle</keyword>
<evidence type="ECO:0000256" key="3">
    <source>
        <dbReference type="ARBA" id="ARBA00035643"/>
    </source>
</evidence>
<dbReference type="RefSeq" id="WP_344550447.1">
    <property type="nucleotide sequence ID" value="NZ_BAAANS010000004.1"/>
</dbReference>
<dbReference type="Pfam" id="PF06386">
    <property type="entry name" value="GvpL_GvpF"/>
    <property type="match status" value="1"/>
</dbReference>
<dbReference type="Proteomes" id="UP001500897">
    <property type="component" value="Unassembled WGS sequence"/>
</dbReference>
<comment type="subcellular location">
    <subcellularLocation>
        <location evidence="2">Gas vesicle</location>
    </subcellularLocation>
</comment>
<accession>A0ABN2WA10</accession>
<gene>
    <name evidence="4" type="ORF">GCM10009759_09120</name>
</gene>
<evidence type="ECO:0000313" key="4">
    <source>
        <dbReference type="EMBL" id="GAA2087576.1"/>
    </source>
</evidence>
<comment type="similarity">
    <text evidence="3">Belongs to the gas vesicle GvpF/GvpL family.</text>
</comment>
<comment type="caution">
    <text evidence="4">The sequence shown here is derived from an EMBL/GenBank/DDBJ whole genome shotgun (WGS) entry which is preliminary data.</text>
</comment>
<dbReference type="PANTHER" id="PTHR36852:SF1">
    <property type="entry name" value="PROTEIN GVPL 2"/>
    <property type="match status" value="1"/>
</dbReference>
<reference evidence="4 5" key="1">
    <citation type="journal article" date="2019" name="Int. J. Syst. Evol. Microbiol.">
        <title>The Global Catalogue of Microorganisms (GCM) 10K type strain sequencing project: providing services to taxonomists for standard genome sequencing and annotation.</title>
        <authorList>
            <consortium name="The Broad Institute Genomics Platform"/>
            <consortium name="The Broad Institute Genome Sequencing Center for Infectious Disease"/>
            <person name="Wu L."/>
            <person name="Ma J."/>
        </authorList>
    </citation>
    <scope>NUCLEOTIDE SEQUENCE [LARGE SCALE GENOMIC DNA]</scope>
    <source>
        <strain evidence="4 5">JCM 14559</strain>
    </source>
</reference>
<organism evidence="4 5">
    <name type="scientific">Kitasatospora saccharophila</name>
    <dbReference type="NCBI Taxonomy" id="407973"/>
    <lineage>
        <taxon>Bacteria</taxon>
        <taxon>Bacillati</taxon>
        <taxon>Actinomycetota</taxon>
        <taxon>Actinomycetes</taxon>
        <taxon>Kitasatosporales</taxon>
        <taxon>Streptomycetaceae</taxon>
        <taxon>Kitasatospora</taxon>
    </lineage>
</organism>
<keyword evidence="5" id="KW-1185">Reference proteome</keyword>
<dbReference type="EMBL" id="BAAANS010000004">
    <property type="protein sequence ID" value="GAA2087576.1"/>
    <property type="molecule type" value="Genomic_DNA"/>
</dbReference>
<evidence type="ECO:0000256" key="1">
    <source>
        <dbReference type="ARBA" id="ARBA00022987"/>
    </source>
</evidence>
<name>A0ABN2WA10_9ACTN</name>
<evidence type="ECO:0000256" key="2">
    <source>
        <dbReference type="ARBA" id="ARBA00035108"/>
    </source>
</evidence>
<dbReference type="InterPro" id="IPR009430">
    <property type="entry name" value="GvpL/GvpF"/>
</dbReference>